<comment type="caution">
    <text evidence="1">The sequence shown here is derived from an EMBL/GenBank/DDBJ whole genome shotgun (WGS) entry which is preliminary data.</text>
</comment>
<dbReference type="EMBL" id="JAUSQL010000001">
    <property type="protein sequence ID" value="MDP9832397.1"/>
    <property type="molecule type" value="Genomic_DNA"/>
</dbReference>
<gene>
    <name evidence="1" type="ORF">J2S45_001076</name>
</gene>
<proteinExistence type="predicted"/>
<dbReference type="Proteomes" id="UP001230145">
    <property type="component" value="Unassembled WGS sequence"/>
</dbReference>
<name>A0ABT9PIT5_9ACTO</name>
<keyword evidence="2" id="KW-1185">Reference proteome</keyword>
<reference evidence="1 2" key="1">
    <citation type="submission" date="2023-07" db="EMBL/GenBank/DDBJ databases">
        <title>Sequencing the genomes of 1000 actinobacteria strains.</title>
        <authorList>
            <person name="Klenk H.-P."/>
        </authorList>
    </citation>
    <scope>NUCLEOTIDE SEQUENCE [LARGE SCALE GENOMIC DNA]</scope>
    <source>
        <strain evidence="1 2">DSM 19515</strain>
    </source>
</reference>
<dbReference type="RefSeq" id="WP_307634774.1">
    <property type="nucleotide sequence ID" value="NZ_JAUSQL010000001.1"/>
</dbReference>
<evidence type="ECO:0000313" key="2">
    <source>
        <dbReference type="Proteomes" id="UP001230145"/>
    </source>
</evidence>
<protein>
    <submittedName>
        <fullName evidence="1">Uncharacterized protein</fullName>
    </submittedName>
</protein>
<sequence length="52" mass="6284">MRLTGNLRSGVALNFLKNKTDEEYEQVREDYKYYLRKKRHGKKYGNPLVDTF</sequence>
<evidence type="ECO:0000313" key="1">
    <source>
        <dbReference type="EMBL" id="MDP9832397.1"/>
    </source>
</evidence>
<organism evidence="1 2">
    <name type="scientific">Trueperella abortisuis</name>
    <dbReference type="NCBI Taxonomy" id="445930"/>
    <lineage>
        <taxon>Bacteria</taxon>
        <taxon>Bacillati</taxon>
        <taxon>Actinomycetota</taxon>
        <taxon>Actinomycetes</taxon>
        <taxon>Actinomycetales</taxon>
        <taxon>Actinomycetaceae</taxon>
        <taxon>Trueperella</taxon>
    </lineage>
</organism>
<accession>A0ABT9PIT5</accession>